<dbReference type="EMBL" id="JRVC01000006">
    <property type="protein sequence ID" value="KHS47660.1"/>
    <property type="molecule type" value="Genomic_DNA"/>
</dbReference>
<sequence>MARTIALIHAPLADFSAAELARKAIVLGCAAALIMAGKPFLFF</sequence>
<accession>A0A0B8ZX25</accession>
<comment type="caution">
    <text evidence="2">The sequence shown here is derived from an EMBL/GenBank/DDBJ whole genome shotgun (WGS) entry which is preliminary data.</text>
</comment>
<keyword evidence="1" id="KW-0812">Transmembrane</keyword>
<dbReference type="Proteomes" id="UP000031338">
    <property type="component" value="Unassembled WGS sequence"/>
</dbReference>
<reference evidence="2 3" key="1">
    <citation type="submission" date="2014-10" db="EMBL/GenBank/DDBJ databases">
        <title>Draft genome sequence of Novosphingobium subterraneum DSM 12447.</title>
        <authorList>
            <person name="Gan H.M."/>
            <person name="Gan H.Y."/>
            <person name="Savka M.A."/>
        </authorList>
    </citation>
    <scope>NUCLEOTIDE SEQUENCE [LARGE SCALE GENOMIC DNA]</scope>
    <source>
        <strain evidence="2 3">DSM 12447</strain>
    </source>
</reference>
<keyword evidence="3" id="KW-1185">Reference proteome</keyword>
<keyword evidence="1" id="KW-1133">Transmembrane helix</keyword>
<dbReference type="AlphaFoldDB" id="A0A0B8ZX25"/>
<protein>
    <submittedName>
        <fullName evidence="2">Uncharacterized protein</fullName>
    </submittedName>
</protein>
<evidence type="ECO:0000313" key="2">
    <source>
        <dbReference type="EMBL" id="KHS47660.1"/>
    </source>
</evidence>
<dbReference type="PATRIC" id="fig|48936.3.peg.1456"/>
<organism evidence="2 3">
    <name type="scientific">Novosphingobium subterraneum</name>
    <dbReference type="NCBI Taxonomy" id="48936"/>
    <lineage>
        <taxon>Bacteria</taxon>
        <taxon>Pseudomonadati</taxon>
        <taxon>Pseudomonadota</taxon>
        <taxon>Alphaproteobacteria</taxon>
        <taxon>Sphingomonadales</taxon>
        <taxon>Sphingomonadaceae</taxon>
        <taxon>Novosphingobium</taxon>
    </lineage>
</organism>
<proteinExistence type="predicted"/>
<dbReference type="RefSeq" id="WP_255527758.1">
    <property type="nucleotide sequence ID" value="NZ_JBNNWK010000008.1"/>
</dbReference>
<feature type="transmembrane region" description="Helical" evidence="1">
    <location>
        <begin position="20"/>
        <end position="41"/>
    </location>
</feature>
<name>A0A0B8ZX25_9SPHN</name>
<gene>
    <name evidence="2" type="ORF">NJ75_01454</name>
</gene>
<evidence type="ECO:0000313" key="3">
    <source>
        <dbReference type="Proteomes" id="UP000031338"/>
    </source>
</evidence>
<evidence type="ECO:0000256" key="1">
    <source>
        <dbReference type="SAM" id="Phobius"/>
    </source>
</evidence>
<keyword evidence="1" id="KW-0472">Membrane</keyword>
<dbReference type="STRING" id="48936.NJ75_01454"/>